<dbReference type="InterPro" id="IPR034154">
    <property type="entry name" value="TOPRIM_DnaG/twinkle"/>
</dbReference>
<dbReference type="InterPro" id="IPR006171">
    <property type="entry name" value="TOPRIM_dom"/>
</dbReference>
<evidence type="ECO:0000313" key="4">
    <source>
        <dbReference type="EMBL" id="SOD22651.1"/>
    </source>
</evidence>
<proteinExistence type="predicted"/>
<dbReference type="CDD" id="cd01029">
    <property type="entry name" value="TOPRIM_primases"/>
    <property type="match status" value="1"/>
</dbReference>
<evidence type="ECO:0000256" key="2">
    <source>
        <dbReference type="SAM" id="MobiDB-lite"/>
    </source>
</evidence>
<evidence type="ECO:0000313" key="5">
    <source>
        <dbReference type="Proteomes" id="UP000219335"/>
    </source>
</evidence>
<name>A0A286AL69_9PROT</name>
<accession>A0A286AL69</accession>
<feature type="domain" description="Toprim" evidence="3">
    <location>
        <begin position="642"/>
        <end position="724"/>
    </location>
</feature>
<dbReference type="Pfam" id="PF08401">
    <property type="entry name" value="ArdcN"/>
    <property type="match status" value="1"/>
</dbReference>
<dbReference type="Proteomes" id="UP000219335">
    <property type="component" value="Unassembled WGS sequence"/>
</dbReference>
<dbReference type="InterPro" id="IPR041459">
    <property type="entry name" value="MPTase-PolyVal"/>
</dbReference>
<sequence length="797" mass="88898">MKPIKKAFHEQVAENLIEQLKQRTAPWQKPWKPGDPLLTLPHNPTTGKRYRGINTLNLMSRPYTDPRWLTFKQAVSIGAQVRKGEQGTQVQYWKFTEDRTQKDANGNIVADSEGQQIKEQVKLERPRAFYATVFNGDQIDNLPQLEIKTPDWNPIDRAEEILQASNAVIKHGESDRAFYRPTTDSIHLPHKHQFPTPDRYYATALHELGHWSGHELRLNRDLSHPFGSEGYAKEELRAEIASLILGSELGIGHDSGQHASYVSSWIKVLEQDPKEIFRAAADAEKIQDYVLSLSRTQEVVPEQDSLNQPIMLAQSLGINAEQNLKSKANEMDKNPSSELESKLSHQEIHKNHDVVTRQYLVVPFKEKDQAKAAGANWDNSAKSWYVGKDADIRALQRWLPENVSAQQEPALNPEAEFAELLRSHGCIVDGNHPAMEGSTHRIKVAGDKASEKSGFYVAHLDGHPAGYFKNNRTGIEAHWKAKGYSLTDEQKAALVTQAAIKQQNRKVEQHEQQLKVAAAVKELLLIAPIADPFHPYLSDKNARPWNLRIVPENADALPADSMIKIAKDWKEAKALREENPSHIVLTAGDLLLSAQDINGQTWTVQTIQPSGAKFFVTGSKKESHFHVVDVENRGLAALDAAPAIVISEGYATADTLSQALDAPVVAAFDSGNLSKVAQVLHERYPHKPIVIAGDDDFMQESVNGINPGREKAIEAAKVVNGVAVFPTFAPDEQVSLKLSDFNDLANKSTLGIEAVKRQVGSVIERIIRQNKEQMSQLRTDIAQPDMEGKKQKRALTQ</sequence>
<organism evidence="4 5">
    <name type="scientific">Nitrosomonas ureae</name>
    <dbReference type="NCBI Taxonomy" id="44577"/>
    <lineage>
        <taxon>Bacteria</taxon>
        <taxon>Pseudomonadati</taxon>
        <taxon>Pseudomonadota</taxon>
        <taxon>Betaproteobacteria</taxon>
        <taxon>Nitrosomonadales</taxon>
        <taxon>Nitrosomonadaceae</taxon>
        <taxon>Nitrosomonas</taxon>
    </lineage>
</organism>
<dbReference type="AlphaFoldDB" id="A0A286AL69"/>
<evidence type="ECO:0000259" key="3">
    <source>
        <dbReference type="SMART" id="SM00493"/>
    </source>
</evidence>
<dbReference type="Pfam" id="PF18818">
    <property type="entry name" value="MPTase-PolyVal"/>
    <property type="match status" value="1"/>
</dbReference>
<dbReference type="InterPro" id="IPR013610">
    <property type="entry name" value="ArdC_N"/>
</dbReference>
<feature type="region of interest" description="Disordered" evidence="2">
    <location>
        <begin position="25"/>
        <end position="46"/>
    </location>
</feature>
<dbReference type="RefSeq" id="WP_097107525.1">
    <property type="nucleotide sequence ID" value="NZ_OCMU01000004.1"/>
</dbReference>
<dbReference type="GO" id="GO:0003697">
    <property type="term" value="F:single-stranded DNA binding"/>
    <property type="evidence" value="ECO:0007669"/>
    <property type="project" value="InterPro"/>
</dbReference>
<gene>
    <name evidence="4" type="ORF">SAMN06297164_3541</name>
</gene>
<evidence type="ECO:0000256" key="1">
    <source>
        <dbReference type="SAM" id="Coils"/>
    </source>
</evidence>
<dbReference type="InterPro" id="IPR043764">
    <property type="entry name" value="DUF5710"/>
</dbReference>
<protein>
    <submittedName>
        <fullName evidence="4">Antirestriction protein ArdC</fullName>
    </submittedName>
</protein>
<dbReference type="EMBL" id="OCMU01000004">
    <property type="protein sequence ID" value="SOD22651.1"/>
    <property type="molecule type" value="Genomic_DNA"/>
</dbReference>
<dbReference type="SMART" id="SM00493">
    <property type="entry name" value="TOPRIM"/>
    <property type="match status" value="1"/>
</dbReference>
<reference evidence="4 5" key="1">
    <citation type="submission" date="2017-09" db="EMBL/GenBank/DDBJ databases">
        <authorList>
            <person name="Ehlers B."/>
            <person name="Leendertz F.H."/>
        </authorList>
    </citation>
    <scope>NUCLEOTIDE SEQUENCE [LARGE SCALE GENOMIC DNA]</scope>
    <source>
        <strain evidence="4 5">Nm42</strain>
    </source>
</reference>
<feature type="coiled-coil region" evidence="1">
    <location>
        <begin position="493"/>
        <end position="520"/>
    </location>
</feature>
<dbReference type="Pfam" id="PF18974">
    <property type="entry name" value="DUF5710"/>
    <property type="match status" value="1"/>
</dbReference>
<feature type="region of interest" description="Disordered" evidence="2">
    <location>
        <begin position="773"/>
        <end position="797"/>
    </location>
</feature>
<keyword evidence="1" id="KW-0175">Coiled coil</keyword>